<feature type="region of interest" description="Disordered" evidence="1">
    <location>
        <begin position="72"/>
        <end position="106"/>
    </location>
</feature>
<proteinExistence type="evidence at transcript level"/>
<accession>I3SQE2</accession>
<organism evidence="2">
    <name type="scientific">Lotus japonicus</name>
    <name type="common">Lotus corniculatus var. japonicus</name>
    <dbReference type="NCBI Taxonomy" id="34305"/>
    <lineage>
        <taxon>Eukaryota</taxon>
        <taxon>Viridiplantae</taxon>
        <taxon>Streptophyta</taxon>
        <taxon>Embryophyta</taxon>
        <taxon>Tracheophyta</taxon>
        <taxon>Spermatophyta</taxon>
        <taxon>Magnoliopsida</taxon>
        <taxon>eudicotyledons</taxon>
        <taxon>Gunneridae</taxon>
        <taxon>Pentapetalae</taxon>
        <taxon>rosids</taxon>
        <taxon>fabids</taxon>
        <taxon>Fabales</taxon>
        <taxon>Fabaceae</taxon>
        <taxon>Papilionoideae</taxon>
        <taxon>50 kb inversion clade</taxon>
        <taxon>NPAAA clade</taxon>
        <taxon>Hologalegina</taxon>
        <taxon>robinioid clade</taxon>
        <taxon>Loteae</taxon>
        <taxon>Lotus</taxon>
    </lineage>
</organism>
<reference evidence="2" key="1">
    <citation type="submission" date="2012-05" db="EMBL/GenBank/DDBJ databases">
        <authorList>
            <person name="Krishnakumar V."/>
            <person name="Cheung F."/>
            <person name="Xiao Y."/>
            <person name="Chan A."/>
            <person name="Moskal W.A."/>
            <person name="Town C.D."/>
        </authorList>
    </citation>
    <scope>NUCLEOTIDE SEQUENCE</scope>
</reference>
<dbReference type="EMBL" id="BT142690">
    <property type="protein sequence ID" value="AFK42484.1"/>
    <property type="molecule type" value="mRNA"/>
</dbReference>
<dbReference type="AlphaFoldDB" id="I3SQE2"/>
<evidence type="ECO:0000256" key="1">
    <source>
        <dbReference type="SAM" id="MobiDB-lite"/>
    </source>
</evidence>
<evidence type="ECO:0000313" key="2">
    <source>
        <dbReference type="EMBL" id="AFK42484.1"/>
    </source>
</evidence>
<name>I3SQE2_LOTJA</name>
<protein>
    <submittedName>
        <fullName evidence="2">Uncharacterized protein</fullName>
    </submittedName>
</protein>
<sequence>MSAHLLPSAQPMKMSSTMKRVVVSVKYSCSPAVYHEGVFRIPIFVRNSGMKMPAAPNIAHLQWTSSAWTSHLRLSGSDERPRGSNPKSPGRLPSSHGGGVLPGNHRGLSGSATAHTVVVDLAPTGAVKVFTFSFLPLRKAFVVPKGDPFFWELGVEIARVAMAEEAHAEAMKGLHLERQ</sequence>